<dbReference type="EMBL" id="BTGU01000676">
    <property type="protein sequence ID" value="GMN68697.1"/>
    <property type="molecule type" value="Genomic_DNA"/>
</dbReference>
<keyword evidence="3" id="KW-1185">Reference proteome</keyword>
<dbReference type="EMBL" id="BTGU01000632">
    <property type="protein sequence ID" value="GMN68505.1"/>
    <property type="molecule type" value="Genomic_DNA"/>
</dbReference>
<comment type="caution">
    <text evidence="2">The sequence shown here is derived from an EMBL/GenBank/DDBJ whole genome shotgun (WGS) entry which is preliminary data.</text>
</comment>
<name>A0AA88E5X6_FICCA</name>
<evidence type="ECO:0000313" key="3">
    <source>
        <dbReference type="Proteomes" id="UP001187192"/>
    </source>
</evidence>
<organism evidence="2 3">
    <name type="scientific">Ficus carica</name>
    <name type="common">Common fig</name>
    <dbReference type="NCBI Taxonomy" id="3494"/>
    <lineage>
        <taxon>Eukaryota</taxon>
        <taxon>Viridiplantae</taxon>
        <taxon>Streptophyta</taxon>
        <taxon>Embryophyta</taxon>
        <taxon>Tracheophyta</taxon>
        <taxon>Spermatophyta</taxon>
        <taxon>Magnoliopsida</taxon>
        <taxon>eudicotyledons</taxon>
        <taxon>Gunneridae</taxon>
        <taxon>Pentapetalae</taxon>
        <taxon>rosids</taxon>
        <taxon>fabids</taxon>
        <taxon>Rosales</taxon>
        <taxon>Moraceae</taxon>
        <taxon>Ficeae</taxon>
        <taxon>Ficus</taxon>
    </lineage>
</organism>
<evidence type="ECO:0000313" key="2">
    <source>
        <dbReference type="EMBL" id="GMN68697.1"/>
    </source>
</evidence>
<proteinExistence type="predicted"/>
<gene>
    <name evidence="1" type="ORF">TIFTF001_037561</name>
    <name evidence="2" type="ORF">TIFTF001_037752</name>
</gene>
<protein>
    <submittedName>
        <fullName evidence="2">Uncharacterized protein</fullName>
    </submittedName>
</protein>
<accession>A0AA88E5X6</accession>
<dbReference type="AlphaFoldDB" id="A0AA88E5X6"/>
<reference evidence="2" key="1">
    <citation type="submission" date="2023-07" db="EMBL/GenBank/DDBJ databases">
        <title>draft genome sequence of fig (Ficus carica).</title>
        <authorList>
            <person name="Takahashi T."/>
            <person name="Nishimura K."/>
        </authorList>
    </citation>
    <scope>NUCLEOTIDE SEQUENCE</scope>
</reference>
<dbReference type="Proteomes" id="UP001187192">
    <property type="component" value="Unassembled WGS sequence"/>
</dbReference>
<evidence type="ECO:0000313" key="1">
    <source>
        <dbReference type="EMBL" id="GMN68505.1"/>
    </source>
</evidence>
<sequence>MWVAGVGGWSPAVERSPATEKTLGGKYYMRLMPISPFGAHGIDGKRWNLDTWCVGVCWSTQAHGRMVRREALDPTRPHGADMLAKRRMARRVEGTC</sequence>